<dbReference type="GO" id="GO:0005829">
    <property type="term" value="C:cytosol"/>
    <property type="evidence" value="ECO:0007669"/>
    <property type="project" value="TreeGrafter"/>
</dbReference>
<dbReference type="EMBL" id="CP006868">
    <property type="protein sequence ID" value="UXD21853.1"/>
    <property type="molecule type" value="Genomic_DNA"/>
</dbReference>
<evidence type="ECO:0000256" key="2">
    <source>
        <dbReference type="ARBA" id="ARBA00023125"/>
    </source>
</evidence>
<dbReference type="PANTHER" id="PTHR10840:SF0">
    <property type="entry name" value="PROGRAMMED CELL DEATH PROTEIN 5"/>
    <property type="match status" value="1"/>
</dbReference>
<keyword evidence="6" id="KW-1185">Reference proteome</keyword>
<protein>
    <recommendedName>
        <fullName evidence="3">DNA-binding protein IPA_08785</fullName>
    </recommendedName>
</protein>
<dbReference type="InterPro" id="IPR002836">
    <property type="entry name" value="PDCD5-like"/>
</dbReference>
<evidence type="ECO:0000313" key="5">
    <source>
        <dbReference type="EMBL" id="UXD21853.1"/>
    </source>
</evidence>
<dbReference type="Gene3D" id="1.10.8.140">
    <property type="entry name" value="PDCD5-like"/>
    <property type="match status" value="1"/>
</dbReference>
<dbReference type="Pfam" id="PF01984">
    <property type="entry name" value="dsDNA_bind"/>
    <property type="match status" value="1"/>
</dbReference>
<feature type="coiled-coil region" evidence="4">
    <location>
        <begin position="4"/>
        <end position="48"/>
    </location>
</feature>
<dbReference type="Proteomes" id="UP001063698">
    <property type="component" value="Chromosome"/>
</dbReference>
<accession>A0A977KB64</accession>
<proteinExistence type="inferred from homology"/>
<dbReference type="SUPFAM" id="SSF46950">
    <property type="entry name" value="Double-stranded DNA-binding domain"/>
    <property type="match status" value="1"/>
</dbReference>
<evidence type="ECO:0000313" key="6">
    <source>
        <dbReference type="Proteomes" id="UP001063698"/>
    </source>
</evidence>
<dbReference type="InterPro" id="IPR022889">
    <property type="entry name" value="DNA_bind_arc"/>
</dbReference>
<dbReference type="PANTHER" id="PTHR10840">
    <property type="entry name" value="PROGRAMMED CELL DEATH PROTEIN 5"/>
    <property type="match status" value="1"/>
</dbReference>
<gene>
    <name evidence="5" type="ORF">IPA_08785</name>
</gene>
<name>A0A977KB64_9CREN</name>
<dbReference type="KEGG" id="ipc:IPA_08785"/>
<dbReference type="HAMAP" id="MF_00026">
    <property type="entry name" value="dsDNA_bind"/>
    <property type="match status" value="1"/>
</dbReference>
<organism evidence="5 6">
    <name type="scientific">Ignicoccus pacificus DSM 13166</name>
    <dbReference type="NCBI Taxonomy" id="940294"/>
    <lineage>
        <taxon>Archaea</taxon>
        <taxon>Thermoproteota</taxon>
        <taxon>Thermoprotei</taxon>
        <taxon>Desulfurococcales</taxon>
        <taxon>Desulfurococcaceae</taxon>
        <taxon>Ignicoccus</taxon>
    </lineage>
</organism>
<dbReference type="NCBIfam" id="NF003268">
    <property type="entry name" value="PRK04239.1"/>
    <property type="match status" value="1"/>
</dbReference>
<reference evidence="5" key="1">
    <citation type="submission" date="2013-11" db="EMBL/GenBank/DDBJ databases">
        <title>Comparative genomics of Ignicoccus.</title>
        <authorList>
            <person name="Podar M."/>
        </authorList>
    </citation>
    <scope>NUCLEOTIDE SEQUENCE</scope>
    <source>
        <strain evidence="5">DSM 13166</strain>
    </source>
</reference>
<sequence length="119" mass="14192">MRTMSFDERELEELKRKKLEELQKQMLAKQQEEELKRREEAIKAEILRNILTAEARQRLANVKLVRPELAEQVENYLIVLAQSGRIPKPITDEEIKEILARLSGSQRRETRINIRERGW</sequence>
<dbReference type="AlphaFoldDB" id="A0A977KB64"/>
<dbReference type="InterPro" id="IPR036883">
    <property type="entry name" value="PDCD5-like_sf"/>
</dbReference>
<dbReference type="PIRSF" id="PIRSF015730">
    <property type="entry name" value="TFAR19"/>
    <property type="match status" value="1"/>
</dbReference>
<evidence type="ECO:0000256" key="4">
    <source>
        <dbReference type="SAM" id="Coils"/>
    </source>
</evidence>
<evidence type="ECO:0000256" key="1">
    <source>
        <dbReference type="ARBA" id="ARBA00010490"/>
    </source>
</evidence>
<comment type="similarity">
    <text evidence="1 3">Belongs to the PDCD5 family.</text>
</comment>
<dbReference type="GO" id="GO:0003677">
    <property type="term" value="F:DNA binding"/>
    <property type="evidence" value="ECO:0007669"/>
    <property type="project" value="UniProtKB-UniRule"/>
</dbReference>
<evidence type="ECO:0000256" key="3">
    <source>
        <dbReference type="HAMAP-Rule" id="MF_00026"/>
    </source>
</evidence>
<keyword evidence="2 3" id="KW-0238">DNA-binding</keyword>
<keyword evidence="4" id="KW-0175">Coiled coil</keyword>